<dbReference type="GO" id="GO:0003684">
    <property type="term" value="F:damaged DNA binding"/>
    <property type="evidence" value="ECO:0007669"/>
    <property type="project" value="InterPro"/>
</dbReference>
<dbReference type="GO" id="GO:0042276">
    <property type="term" value="P:error-prone translesion synthesis"/>
    <property type="evidence" value="ECO:0007669"/>
    <property type="project" value="TreeGrafter"/>
</dbReference>
<dbReference type="Pfam" id="PF11798">
    <property type="entry name" value="IMS_HHH"/>
    <property type="match status" value="1"/>
</dbReference>
<dbReference type="InterPro" id="IPR043502">
    <property type="entry name" value="DNA/RNA_pol_sf"/>
</dbReference>
<evidence type="ECO:0000259" key="3">
    <source>
        <dbReference type="PROSITE" id="PS50173"/>
    </source>
</evidence>
<dbReference type="Gene3D" id="3.40.1170.60">
    <property type="match status" value="1"/>
</dbReference>
<dbReference type="EMBL" id="AP023368">
    <property type="protein sequence ID" value="BCJ98289.1"/>
    <property type="molecule type" value="Genomic_DNA"/>
</dbReference>
<dbReference type="InterPro" id="IPR001126">
    <property type="entry name" value="UmuC"/>
</dbReference>
<dbReference type="Proteomes" id="UP000515703">
    <property type="component" value="Chromosome"/>
</dbReference>
<accession>A0A7I8DIM5</accession>
<protein>
    <submittedName>
        <fullName evidence="4">DNA polymerase IV</fullName>
    </submittedName>
</protein>
<evidence type="ECO:0000256" key="2">
    <source>
        <dbReference type="ARBA" id="ARBA00022457"/>
    </source>
</evidence>
<dbReference type="PROSITE" id="PS50173">
    <property type="entry name" value="UMUC"/>
    <property type="match status" value="1"/>
</dbReference>
<evidence type="ECO:0000256" key="1">
    <source>
        <dbReference type="ARBA" id="ARBA00010945"/>
    </source>
</evidence>
<reference evidence="4 5" key="1">
    <citation type="submission" date="2020-08" db="EMBL/GenBank/DDBJ databases">
        <title>Draft genome sequencing of an Anaerocolumna strain isolated from anoxic soil subjected to BSD treatment.</title>
        <authorList>
            <person name="Uek A."/>
            <person name="Tonouchi A."/>
        </authorList>
    </citation>
    <scope>NUCLEOTIDE SEQUENCE [LARGE SCALE GENOMIC DNA]</scope>
    <source>
        <strain evidence="4 5">CTTW</strain>
    </source>
</reference>
<dbReference type="SUPFAM" id="SSF56672">
    <property type="entry name" value="DNA/RNA polymerases"/>
    <property type="match status" value="1"/>
</dbReference>
<dbReference type="GO" id="GO:0003887">
    <property type="term" value="F:DNA-directed DNA polymerase activity"/>
    <property type="evidence" value="ECO:0007669"/>
    <property type="project" value="InterPro"/>
</dbReference>
<dbReference type="InterPro" id="IPR036775">
    <property type="entry name" value="DNA_pol_Y-fam_lit_finger_sf"/>
</dbReference>
<dbReference type="GO" id="GO:0005829">
    <property type="term" value="C:cytosol"/>
    <property type="evidence" value="ECO:0007669"/>
    <property type="project" value="TreeGrafter"/>
</dbReference>
<dbReference type="Pfam" id="PF00817">
    <property type="entry name" value="IMS"/>
    <property type="match status" value="1"/>
</dbReference>
<evidence type="ECO:0000313" key="4">
    <source>
        <dbReference type="EMBL" id="BCJ98289.1"/>
    </source>
</evidence>
<proteinExistence type="inferred from homology"/>
<comment type="similarity">
    <text evidence="1">Belongs to the DNA polymerase type-Y family.</text>
</comment>
<dbReference type="AlphaFoldDB" id="A0A7I8DIM5"/>
<feature type="domain" description="UmuC" evidence="3">
    <location>
        <begin position="5"/>
        <end position="194"/>
    </location>
</feature>
<organism evidence="4 5">
    <name type="scientific">Anaerocolumna chitinilytica</name>
    <dbReference type="NCBI Taxonomy" id="1727145"/>
    <lineage>
        <taxon>Bacteria</taxon>
        <taxon>Bacillati</taxon>
        <taxon>Bacillota</taxon>
        <taxon>Clostridia</taxon>
        <taxon>Lachnospirales</taxon>
        <taxon>Lachnospiraceae</taxon>
        <taxon>Anaerocolumna</taxon>
    </lineage>
</organism>
<sequence length="421" mass="47069">MEKVIFHIDVNSAFLSWEAVYRLKTLGGSKDLREVPSAIAGDKQVRHGIILAKSLPAKKFHIQTGEMVGTALKKCPDLLLIPPHYDLYEHASRAFIEVLQDFSPCVEQYSVDEAFCDMTGTVELYGPPMVTANLIKDTIYKNLGFTVNVGVSSNKMLAKMAGDFKKPNLAHSLFPNELKAKMWHLPVSELFFVGRATTKKLFSLGIHTIGELAATDPAILRSHLKTQGEIIWAFANGYDFSSVVSEAPRQKGYGNSITIAFDITDKEVAYQVFLSLSETVAARLRADKLEISVVAISLVDCDFNRYSHQCNLNSTTNITEEIWRAACKLFNQLWSGVPLRNLGIHTSKVTESMGLRQMNLFDLNMNYERMHKLDVAIDSIRDSYGDDAIFRASFLNSSLYHMAGGISKEKRFANYEGVTIE</sequence>
<dbReference type="GO" id="GO:0009432">
    <property type="term" value="P:SOS response"/>
    <property type="evidence" value="ECO:0007669"/>
    <property type="project" value="TreeGrafter"/>
</dbReference>
<dbReference type="Gene3D" id="3.30.1490.100">
    <property type="entry name" value="DNA polymerase, Y-family, little finger domain"/>
    <property type="match status" value="1"/>
</dbReference>
<dbReference type="InterPro" id="IPR024728">
    <property type="entry name" value="PolY_HhH_motif"/>
</dbReference>
<dbReference type="RefSeq" id="WP_185258628.1">
    <property type="nucleotide sequence ID" value="NZ_AP023368.1"/>
</dbReference>
<keyword evidence="5" id="KW-1185">Reference proteome</keyword>
<keyword evidence="2" id="KW-0515">Mutator protein</keyword>
<dbReference type="KEGG" id="acht:bsdcttw_13300"/>
<dbReference type="GO" id="GO:0006281">
    <property type="term" value="P:DNA repair"/>
    <property type="evidence" value="ECO:0007669"/>
    <property type="project" value="InterPro"/>
</dbReference>
<dbReference type="Pfam" id="PF11799">
    <property type="entry name" value="IMS_C"/>
    <property type="match status" value="1"/>
</dbReference>
<dbReference type="InterPro" id="IPR043128">
    <property type="entry name" value="Rev_trsase/Diguanyl_cyclase"/>
</dbReference>
<reference evidence="4 5" key="2">
    <citation type="submission" date="2020-08" db="EMBL/GenBank/DDBJ databases">
        <authorList>
            <person name="Ueki A."/>
            <person name="Tonouchi A."/>
        </authorList>
    </citation>
    <scope>NUCLEOTIDE SEQUENCE [LARGE SCALE GENOMIC DNA]</scope>
    <source>
        <strain evidence="4 5">CTTW</strain>
    </source>
</reference>
<dbReference type="InterPro" id="IPR017961">
    <property type="entry name" value="DNA_pol_Y-fam_little_finger"/>
</dbReference>
<gene>
    <name evidence="4" type="ORF">bsdcttw_13300</name>
</gene>
<dbReference type="PANTHER" id="PTHR11076:SF33">
    <property type="entry name" value="DNA POLYMERASE KAPPA"/>
    <property type="match status" value="1"/>
</dbReference>
<name>A0A7I8DIM5_9FIRM</name>
<dbReference type="InterPro" id="IPR022880">
    <property type="entry name" value="DNApol_IV"/>
</dbReference>
<dbReference type="PANTHER" id="PTHR11076">
    <property type="entry name" value="DNA REPAIR POLYMERASE UMUC / TRANSFERASE FAMILY MEMBER"/>
    <property type="match status" value="1"/>
</dbReference>
<dbReference type="SUPFAM" id="SSF100879">
    <property type="entry name" value="Lesion bypass DNA polymerase (Y-family), little finger domain"/>
    <property type="match status" value="1"/>
</dbReference>
<evidence type="ECO:0000313" key="5">
    <source>
        <dbReference type="Proteomes" id="UP000515703"/>
    </source>
</evidence>
<dbReference type="Gene3D" id="1.10.150.20">
    <property type="entry name" value="5' to 3' exonuclease, C-terminal subdomain"/>
    <property type="match status" value="1"/>
</dbReference>
<dbReference type="CDD" id="cd03586">
    <property type="entry name" value="PolY_Pol_IV_kappa"/>
    <property type="match status" value="1"/>
</dbReference>
<dbReference type="InterPro" id="IPR050116">
    <property type="entry name" value="DNA_polymerase-Y"/>
</dbReference>
<dbReference type="Gene3D" id="3.30.70.270">
    <property type="match status" value="1"/>
</dbReference>